<keyword evidence="2" id="KW-1185">Reference proteome</keyword>
<name>A0A238YFW1_9BACT</name>
<dbReference type="OrthoDB" id="14871at2"/>
<accession>A0A238YFW1</accession>
<gene>
    <name evidence="1" type="ORF">SAMN06265340_103115</name>
</gene>
<sequence>MKFKKLLKCSTCGNVGEFEYIGSRNLNKNGEIKEIAGKNGLWISYFKCPECNTIDVEMYPVGTKPDIPEDFFKEVLVDEKKNSHNTKENS</sequence>
<reference evidence="2" key="1">
    <citation type="submission" date="2017-06" db="EMBL/GenBank/DDBJ databases">
        <authorList>
            <person name="Varghese N."/>
            <person name="Submissions S."/>
        </authorList>
    </citation>
    <scope>NUCLEOTIDE SEQUENCE [LARGE SCALE GENOMIC DNA]</scope>
    <source>
        <strain evidence="2">DSM 15668</strain>
    </source>
</reference>
<evidence type="ECO:0000313" key="2">
    <source>
        <dbReference type="Proteomes" id="UP000198405"/>
    </source>
</evidence>
<dbReference type="RefSeq" id="WP_089322662.1">
    <property type="nucleotide sequence ID" value="NZ_FZOB01000003.1"/>
</dbReference>
<proteinExistence type="predicted"/>
<dbReference type="EMBL" id="FZOB01000003">
    <property type="protein sequence ID" value="SNR69960.1"/>
    <property type="molecule type" value="Genomic_DNA"/>
</dbReference>
<organism evidence="1 2">
    <name type="scientific">Desulfurobacterium atlanticum</name>
    <dbReference type="NCBI Taxonomy" id="240169"/>
    <lineage>
        <taxon>Bacteria</taxon>
        <taxon>Pseudomonadati</taxon>
        <taxon>Aquificota</taxon>
        <taxon>Aquificia</taxon>
        <taxon>Desulfurobacteriales</taxon>
        <taxon>Desulfurobacteriaceae</taxon>
        <taxon>Desulfurobacterium</taxon>
    </lineage>
</organism>
<protein>
    <submittedName>
        <fullName evidence="1">Uncharacterized protein</fullName>
    </submittedName>
</protein>
<dbReference type="AlphaFoldDB" id="A0A238YFW1"/>
<evidence type="ECO:0000313" key="1">
    <source>
        <dbReference type="EMBL" id="SNR69960.1"/>
    </source>
</evidence>
<dbReference type="Proteomes" id="UP000198405">
    <property type="component" value="Unassembled WGS sequence"/>
</dbReference>